<dbReference type="InterPro" id="IPR021272">
    <property type="entry name" value="DUF2851"/>
</dbReference>
<keyword evidence="2" id="KW-1185">Reference proteome</keyword>
<comment type="caution">
    <text evidence="1">The sequence shown here is derived from an EMBL/GenBank/DDBJ whole genome shotgun (WGS) entry which is preliminary data.</text>
</comment>
<organism evidence="1 2">
    <name type="scientific">Muriicola marianensis</name>
    <dbReference type="NCBI Taxonomy" id="1324801"/>
    <lineage>
        <taxon>Bacteria</taxon>
        <taxon>Pseudomonadati</taxon>
        <taxon>Bacteroidota</taxon>
        <taxon>Flavobacteriia</taxon>
        <taxon>Flavobacteriales</taxon>
        <taxon>Flavobacteriaceae</taxon>
        <taxon>Muriicola</taxon>
    </lineage>
</organism>
<proteinExistence type="predicted"/>
<sequence>MFKNIRNAGDLGEVRNLLQTEASPYWHTHHTFGRVCAPVSRRTSTRFTDLLILNTVIPVLLAYSRKTGQFTSDRFINWAGELKAEDNRVVREFKQEGICVNNAQESQALLQLYNRYCLKNKCLQCRWGIYLLYGKY</sequence>
<evidence type="ECO:0000313" key="1">
    <source>
        <dbReference type="EMBL" id="GGD44111.1"/>
    </source>
</evidence>
<name>A0ABQ1QSL9_9FLAO</name>
<evidence type="ECO:0000313" key="2">
    <source>
        <dbReference type="Proteomes" id="UP000625780"/>
    </source>
</evidence>
<dbReference type="Pfam" id="PF11013">
    <property type="entry name" value="DUF2851"/>
    <property type="match status" value="1"/>
</dbReference>
<protein>
    <submittedName>
        <fullName evidence="1">Uncharacterized protein</fullName>
    </submittedName>
</protein>
<gene>
    <name evidence="1" type="ORF">GCM10011361_08870</name>
</gene>
<dbReference type="EMBL" id="BMFH01000001">
    <property type="protein sequence ID" value="GGD44111.1"/>
    <property type="molecule type" value="Genomic_DNA"/>
</dbReference>
<dbReference type="Proteomes" id="UP000625780">
    <property type="component" value="Unassembled WGS sequence"/>
</dbReference>
<reference evidence="2" key="1">
    <citation type="journal article" date="2019" name="Int. J. Syst. Evol. Microbiol.">
        <title>The Global Catalogue of Microorganisms (GCM) 10K type strain sequencing project: providing services to taxonomists for standard genome sequencing and annotation.</title>
        <authorList>
            <consortium name="The Broad Institute Genomics Platform"/>
            <consortium name="The Broad Institute Genome Sequencing Center for Infectious Disease"/>
            <person name="Wu L."/>
            <person name="Ma J."/>
        </authorList>
    </citation>
    <scope>NUCLEOTIDE SEQUENCE [LARGE SCALE GENOMIC DNA]</scope>
    <source>
        <strain evidence="2">CGMCC 1.12606</strain>
    </source>
</reference>
<accession>A0ABQ1QSL9</accession>